<feature type="region of interest" description="Disordered" evidence="1">
    <location>
        <begin position="1"/>
        <end position="64"/>
    </location>
</feature>
<evidence type="ECO:0000313" key="3">
    <source>
        <dbReference type="Proteomes" id="UP000292082"/>
    </source>
</evidence>
<gene>
    <name evidence="2" type="ORF">BD310DRAFT_910467</name>
</gene>
<accession>A0A4V2K398</accession>
<proteinExistence type="predicted"/>
<dbReference type="AlphaFoldDB" id="A0A4V2K398"/>
<dbReference type="Proteomes" id="UP000292082">
    <property type="component" value="Unassembled WGS sequence"/>
</dbReference>
<dbReference type="STRING" id="114155.A0A4V2K398"/>
<sequence length="237" mass="26529">MDTARRLKARASQYLSKRHKSSSNNPEVETTTSVPREAPVVHTTNKLTERPFREQQDSAPATSPDWVDIATSVEDAEKALSSAKAPKKHVLKATEVAEPTIEYVESTYELWDPVLQKVQLFASIVEGIGDIHPYAKIATTVLLSVVKPVIAQDKRDKAMRDLLVAMNELYGFVVSTSRLSTIDEDRKNLLKDMLLQTAECAYFIRDHTRAENFCKDVSLSEHGRPGSARESTQYLVP</sequence>
<feature type="compositionally biased region" description="Polar residues" evidence="1">
    <location>
        <begin position="22"/>
        <end position="34"/>
    </location>
</feature>
<dbReference type="EMBL" id="ML145286">
    <property type="protein sequence ID" value="TBU51780.1"/>
    <property type="molecule type" value="Genomic_DNA"/>
</dbReference>
<keyword evidence="3" id="KW-1185">Reference proteome</keyword>
<evidence type="ECO:0000256" key="1">
    <source>
        <dbReference type="SAM" id="MobiDB-lite"/>
    </source>
</evidence>
<name>A0A4V2K398_9APHY</name>
<organism evidence="2 3">
    <name type="scientific">Dichomitus squalens</name>
    <dbReference type="NCBI Taxonomy" id="114155"/>
    <lineage>
        <taxon>Eukaryota</taxon>
        <taxon>Fungi</taxon>
        <taxon>Dikarya</taxon>
        <taxon>Basidiomycota</taxon>
        <taxon>Agaricomycotina</taxon>
        <taxon>Agaricomycetes</taxon>
        <taxon>Polyporales</taxon>
        <taxon>Polyporaceae</taxon>
        <taxon>Dichomitus</taxon>
    </lineage>
</organism>
<evidence type="ECO:0000313" key="2">
    <source>
        <dbReference type="EMBL" id="TBU51780.1"/>
    </source>
</evidence>
<reference evidence="2 3" key="1">
    <citation type="submission" date="2019-01" db="EMBL/GenBank/DDBJ databases">
        <title>Draft genome sequences of three monokaryotic isolates of the white-rot basidiomycete fungus Dichomitus squalens.</title>
        <authorList>
            <consortium name="DOE Joint Genome Institute"/>
            <person name="Lopez S.C."/>
            <person name="Andreopoulos B."/>
            <person name="Pangilinan J."/>
            <person name="Lipzen A."/>
            <person name="Riley R."/>
            <person name="Ahrendt S."/>
            <person name="Ng V."/>
            <person name="Barry K."/>
            <person name="Daum C."/>
            <person name="Grigoriev I.V."/>
            <person name="Hilden K.S."/>
            <person name="Makela M.R."/>
            <person name="de Vries R.P."/>
        </authorList>
    </citation>
    <scope>NUCLEOTIDE SEQUENCE [LARGE SCALE GENOMIC DNA]</scope>
    <source>
        <strain evidence="2 3">CBS 464.89</strain>
    </source>
</reference>
<feature type="compositionally biased region" description="Basic and acidic residues" evidence="1">
    <location>
        <begin position="47"/>
        <end position="56"/>
    </location>
</feature>
<protein>
    <submittedName>
        <fullName evidence="2">Uncharacterized protein</fullName>
    </submittedName>
</protein>